<feature type="domain" description="DUF2135" evidence="1">
    <location>
        <begin position="280"/>
        <end position="326"/>
    </location>
</feature>
<evidence type="ECO:0000259" key="1">
    <source>
        <dbReference type="Pfam" id="PF09906"/>
    </source>
</evidence>
<evidence type="ECO:0000313" key="2">
    <source>
        <dbReference type="EMBL" id="SKC81713.1"/>
    </source>
</evidence>
<reference evidence="2 3" key="1">
    <citation type="submission" date="2017-02" db="EMBL/GenBank/DDBJ databases">
        <authorList>
            <person name="Peterson S.W."/>
        </authorList>
    </citation>
    <scope>NUCLEOTIDE SEQUENCE [LARGE SCALE GENOMIC DNA]</scope>
    <source>
        <strain evidence="2 3">P15</strain>
    </source>
</reference>
<dbReference type="SUPFAM" id="SSF48452">
    <property type="entry name" value="TPR-like"/>
    <property type="match status" value="1"/>
</dbReference>
<evidence type="ECO:0000313" key="3">
    <source>
        <dbReference type="Proteomes" id="UP000190341"/>
    </source>
</evidence>
<dbReference type="EMBL" id="FUZV01000002">
    <property type="protein sequence ID" value="SKC81713.1"/>
    <property type="molecule type" value="Genomic_DNA"/>
</dbReference>
<sequence>MYAPPSPAAVAADAASSTTTLDAIAIDSSAAAASDGGAATAISVSLQAWQPDSPYARRLRAADGKRAYALYLDEREAHRDSTAFYLDVADILFEKGERDLALRVLSNLAELGIEDRALLRVLAFRLNQAGEPALALPILQQVRDMAEEEPQSHRDLGLVLAAVGQEQAAIESLYTVVTGDWDRRFGGIDLIALGELNAIVAAAKKPLDTRRIDARLLRNLPVDMRVVLSWDTDNSDMDLWVTDPNGEKCYYGFRDTYQGGHMSEDLTGGYGPEEFVLRQPKPGRYKVEVNFYGERQALLTGGTSLQVLLFRHYGSGQVEVTPVVLRFKQAKDTVLVGEFEVR</sequence>
<protein>
    <recommendedName>
        <fullName evidence="1">DUF2135 domain-containing protein</fullName>
    </recommendedName>
</protein>
<dbReference type="InterPro" id="IPR011990">
    <property type="entry name" value="TPR-like_helical_dom_sf"/>
</dbReference>
<name>A0A1T5M0R9_9GAMM</name>
<keyword evidence="3" id="KW-1185">Reference proteome</keyword>
<accession>A0A1T5M0R9</accession>
<dbReference type="InterPro" id="IPR019220">
    <property type="entry name" value="DUF2135"/>
</dbReference>
<dbReference type="Proteomes" id="UP000190341">
    <property type="component" value="Unassembled WGS sequence"/>
</dbReference>
<dbReference type="Gene3D" id="1.25.40.10">
    <property type="entry name" value="Tetratricopeptide repeat domain"/>
    <property type="match status" value="1"/>
</dbReference>
<gene>
    <name evidence="2" type="ORF">SAMN06296058_3556</name>
</gene>
<proteinExistence type="predicted"/>
<dbReference type="Gene3D" id="2.60.120.380">
    <property type="match status" value="1"/>
</dbReference>
<dbReference type="Pfam" id="PF09906">
    <property type="entry name" value="DUF2135"/>
    <property type="match status" value="1"/>
</dbReference>
<dbReference type="AlphaFoldDB" id="A0A1T5M0R9"/>
<dbReference type="STRING" id="428993.SAMN06296058_3556"/>
<organism evidence="2 3">
    <name type="scientific">Pseudoxanthomonas indica</name>
    <dbReference type="NCBI Taxonomy" id="428993"/>
    <lineage>
        <taxon>Bacteria</taxon>
        <taxon>Pseudomonadati</taxon>
        <taxon>Pseudomonadota</taxon>
        <taxon>Gammaproteobacteria</taxon>
        <taxon>Lysobacterales</taxon>
        <taxon>Lysobacteraceae</taxon>
        <taxon>Pseudoxanthomonas</taxon>
    </lineage>
</organism>